<sequence length="57" mass="6211">MAWHLRMTLLGVGTMNSPRFAPAGLLVRNRGHRVAFDAGPGAAELPLRVRLRGYVLA</sequence>
<name>A0AB39RNQ0_9ACTN</name>
<evidence type="ECO:0000313" key="1">
    <source>
        <dbReference type="EMBL" id="XDQ57792.1"/>
    </source>
</evidence>
<dbReference type="EMBL" id="CP163443">
    <property type="protein sequence ID" value="XDQ57792.1"/>
    <property type="molecule type" value="Genomic_DNA"/>
</dbReference>
<organism evidence="1">
    <name type="scientific">Streptomyces sp. R41</name>
    <dbReference type="NCBI Taxonomy" id="3238632"/>
    <lineage>
        <taxon>Bacteria</taxon>
        <taxon>Bacillati</taxon>
        <taxon>Actinomycetota</taxon>
        <taxon>Actinomycetes</taxon>
        <taxon>Kitasatosporales</taxon>
        <taxon>Streptomycetaceae</taxon>
        <taxon>Streptomyces</taxon>
    </lineage>
</organism>
<evidence type="ECO:0008006" key="2">
    <source>
        <dbReference type="Google" id="ProtNLM"/>
    </source>
</evidence>
<proteinExistence type="predicted"/>
<dbReference type="AlphaFoldDB" id="A0AB39RNQ0"/>
<protein>
    <recommendedName>
        <fullName evidence="2">MBL fold metallo-hydrolase</fullName>
    </recommendedName>
</protein>
<dbReference type="RefSeq" id="WP_369250853.1">
    <property type="nucleotide sequence ID" value="NZ_CP163443.1"/>
</dbReference>
<gene>
    <name evidence="1" type="ORF">AB5J53_42105</name>
</gene>
<accession>A0AB39RNQ0</accession>
<reference evidence="1" key="1">
    <citation type="submission" date="2024-07" db="EMBL/GenBank/DDBJ databases">
        <authorList>
            <person name="Yu S.T."/>
        </authorList>
    </citation>
    <scope>NUCLEOTIDE SEQUENCE</scope>
    <source>
        <strain evidence="1">R41</strain>
    </source>
</reference>